<dbReference type="Proteomes" id="UP000516415">
    <property type="component" value="Segment"/>
</dbReference>
<dbReference type="Gene3D" id="3.60.21.10">
    <property type="match status" value="1"/>
</dbReference>
<organism evidence="1 2">
    <name type="scientific">Pseudomonas phage phiK7A1</name>
    <dbReference type="NCBI Taxonomy" id="2759194"/>
    <lineage>
        <taxon>Viruses</taxon>
        <taxon>Duplodnaviria</taxon>
        <taxon>Heunggongvirae</taxon>
        <taxon>Uroviricota</taxon>
        <taxon>Caudoviricetes</taxon>
        <taxon>Vandenendeviridae</taxon>
        <taxon>Gorskivirinae</taxon>
        <taxon>Torinovirus</taxon>
        <taxon>Torinovirus K7A1</taxon>
    </lineage>
</organism>
<accession>A0A7H0XFN7</accession>
<dbReference type="EMBL" id="MT740307">
    <property type="protein sequence ID" value="QNR53827.1"/>
    <property type="molecule type" value="Genomic_DNA"/>
</dbReference>
<name>A0A7H0XFN7_9CAUD</name>
<reference evidence="1 2" key="1">
    <citation type="submission" date="2020-07" db="EMBL/GenBank/DDBJ databases">
        <authorList>
            <person name="Martino G."/>
            <person name="Holtappels D."/>
            <person name="Wagemans J."/>
            <person name="Lavigne R."/>
            <person name="Turina M."/>
            <person name="Ciuffo M."/>
        </authorList>
    </citation>
    <scope>NUCLEOTIDE SEQUENCE [LARGE SCALE GENOMIC DNA]</scope>
</reference>
<dbReference type="InterPro" id="IPR029052">
    <property type="entry name" value="Metallo-depent_PP-like"/>
</dbReference>
<dbReference type="SUPFAM" id="SSF56300">
    <property type="entry name" value="Metallo-dependent phosphatases"/>
    <property type="match status" value="1"/>
</dbReference>
<protein>
    <submittedName>
        <fullName evidence="1">Putative phosphoesterase</fullName>
    </submittedName>
</protein>
<gene>
    <name evidence="1" type="ORF">phiK7A1_037c</name>
</gene>
<keyword evidence="2" id="KW-1185">Reference proteome</keyword>
<evidence type="ECO:0000313" key="2">
    <source>
        <dbReference type="Proteomes" id="UP000516415"/>
    </source>
</evidence>
<sequence>MKSETPLFCSDLHFEHKNICAYSNRPWLQEKNTEMLIERWNERVGIYDDVYHLGDFAFLYPKKLDQLIEIIKQLNGNIHFLRGNHCDKRLWQLLEDSNVIHAAWVKDYHEMTVQGQRLVLCHYPMEVWNGSHHGSWMLHGHCHGSLPPRGKRLDVGIDNHPEFRVWTWEEICAHMAKQTIEVMDHHTGERM</sequence>
<evidence type="ECO:0000313" key="1">
    <source>
        <dbReference type="EMBL" id="QNR53827.1"/>
    </source>
</evidence>
<proteinExistence type="predicted"/>